<dbReference type="Gene3D" id="1.10.10.10">
    <property type="entry name" value="Winged helix-like DNA-binding domain superfamily/Winged helix DNA-binding domain"/>
    <property type="match status" value="1"/>
</dbReference>
<dbReference type="PANTHER" id="PTHR43712:SF11">
    <property type="entry name" value="O-METHYLTRANSFERASE (AFU_ORTHOLOGUE AFUA_2G17820)-RELATED"/>
    <property type="match status" value="1"/>
</dbReference>
<keyword evidence="2" id="KW-0808">Transferase</keyword>
<dbReference type="CDD" id="cd02440">
    <property type="entry name" value="AdoMet_MTases"/>
    <property type="match status" value="1"/>
</dbReference>
<dbReference type="AlphaFoldDB" id="Q5BFB9"/>
<dbReference type="RefSeq" id="XP_658365.1">
    <property type="nucleotide sequence ID" value="XM_653273.1"/>
</dbReference>
<dbReference type="OrthoDB" id="1535081at2759"/>
<gene>
    <name evidence="6" type="ORF">ANIA_00761</name>
</gene>
<dbReference type="eggNOG" id="KOG3178">
    <property type="taxonomic scope" value="Eukaryota"/>
</dbReference>
<dbReference type="SUPFAM" id="SSF53335">
    <property type="entry name" value="S-adenosyl-L-methionine-dependent methyltransferases"/>
    <property type="match status" value="1"/>
</dbReference>
<reference evidence="7" key="2">
    <citation type="journal article" date="2009" name="Fungal Genet. Biol.">
        <title>The 2008 update of the Aspergillus nidulans genome annotation: a community effort.</title>
        <authorList>
            <person name="Wortman J.R."/>
            <person name="Gilsenan J.M."/>
            <person name="Joardar V."/>
            <person name="Deegan J."/>
            <person name="Clutterbuck J."/>
            <person name="Andersen M.R."/>
            <person name="Archer D."/>
            <person name="Bencina M."/>
            <person name="Braus G."/>
            <person name="Coutinho P."/>
            <person name="von Dohren H."/>
            <person name="Doonan J."/>
            <person name="Driessen A.J."/>
            <person name="Durek P."/>
            <person name="Espeso E."/>
            <person name="Fekete E."/>
            <person name="Flipphi M."/>
            <person name="Estrada C.G."/>
            <person name="Geysens S."/>
            <person name="Goldman G."/>
            <person name="de Groot P.W."/>
            <person name="Hansen K."/>
            <person name="Harris S.D."/>
            <person name="Heinekamp T."/>
            <person name="Helmstaedt K."/>
            <person name="Henrissat B."/>
            <person name="Hofmann G."/>
            <person name="Homan T."/>
            <person name="Horio T."/>
            <person name="Horiuchi H."/>
            <person name="James S."/>
            <person name="Jones M."/>
            <person name="Karaffa L."/>
            <person name="Karanyi Z."/>
            <person name="Kato M."/>
            <person name="Keller N."/>
            <person name="Kelly D.E."/>
            <person name="Kiel J.A."/>
            <person name="Kim J.M."/>
            <person name="van der Klei I.J."/>
            <person name="Klis F.M."/>
            <person name="Kovalchuk A."/>
            <person name="Krasevec N."/>
            <person name="Kubicek C.P."/>
            <person name="Liu B."/>
            <person name="Maccabe A."/>
            <person name="Meyer V."/>
            <person name="Mirabito P."/>
            <person name="Miskei M."/>
            <person name="Mos M."/>
            <person name="Mullins J."/>
            <person name="Nelson D.R."/>
            <person name="Nielsen J."/>
            <person name="Oakley B.R."/>
            <person name="Osmani S.A."/>
            <person name="Pakula T."/>
            <person name="Paszewski A."/>
            <person name="Paulsen I."/>
            <person name="Pilsyk S."/>
            <person name="Pocsi I."/>
            <person name="Punt P.J."/>
            <person name="Ram A.F."/>
            <person name="Ren Q."/>
            <person name="Robellet X."/>
            <person name="Robson G."/>
            <person name="Seiboth B."/>
            <person name="van Solingen P."/>
            <person name="Specht T."/>
            <person name="Sun J."/>
            <person name="Taheri-Talesh N."/>
            <person name="Takeshita N."/>
            <person name="Ussery D."/>
            <person name="vanKuyk P.A."/>
            <person name="Visser H."/>
            <person name="van de Vondervoort P.J."/>
            <person name="de Vries R.P."/>
            <person name="Walton J."/>
            <person name="Xiang X."/>
            <person name="Xiong Y."/>
            <person name="Zeng A.P."/>
            <person name="Brandt B.W."/>
            <person name="Cornell M.J."/>
            <person name="van den Hondel C.A."/>
            <person name="Visser J."/>
            <person name="Oliver S.G."/>
            <person name="Turner G."/>
        </authorList>
    </citation>
    <scope>GENOME REANNOTATION</scope>
    <source>
        <strain evidence="7">FGSC A4 / ATCC 38163 / CBS 112.46 / NRRL 194 / M139</strain>
    </source>
</reference>
<dbReference type="InterPro" id="IPR036388">
    <property type="entry name" value="WH-like_DNA-bd_sf"/>
</dbReference>
<dbReference type="GO" id="GO:0032259">
    <property type="term" value="P:methylation"/>
    <property type="evidence" value="ECO:0007669"/>
    <property type="project" value="UniProtKB-KW"/>
</dbReference>
<keyword evidence="3" id="KW-0949">S-adenosyl-L-methionine</keyword>
<sequence length="413" mass="46345">MATVLSDLATTIGTALSSLPPPDQIQDAERMQVLGAISRLQEALEPPAMAVQRMGLSKTRDEQYYHISVIRIAQGMGIFDAFAESGGAEMTVQELYSKTKGDETLLKRMPSDPPERVMRVLCAHRVYEATAAGTYRPLPLAMALATGSMPENFMKHMHTAMQVSAKLFEYFENRGYRSPEDAYDGPFQFAYGTSEHYFDWLKKHPEPQHAFNVTMTATEQDGADYWFDVYPVKETLTSPDPDRVLVVDIGGGVGHTLTALKRRFPDLSGKLILEDLPQVIDDIKEPLSDNISAIKYDMFEPQPVRGAKVYYMRRVLHDWPDKQALMALSRIREAMAEDSVLIIHDYTFPDGHDGPDVLPFAAIVDFQLMELMSSHERTQQQWVALLEKAGFSEVNIYKGKSSAHPSALFEATL</sequence>
<dbReference type="PROSITE" id="PS51683">
    <property type="entry name" value="SAM_OMT_II"/>
    <property type="match status" value="1"/>
</dbReference>
<protein>
    <recommendedName>
        <fullName evidence="5">O-methyltransferase C-terminal domain-containing protein</fullName>
    </recommendedName>
</protein>
<evidence type="ECO:0000313" key="6">
    <source>
        <dbReference type="EMBL" id="CBF88837.1"/>
    </source>
</evidence>
<evidence type="ECO:0000256" key="2">
    <source>
        <dbReference type="ARBA" id="ARBA00022679"/>
    </source>
</evidence>
<dbReference type="GO" id="GO:0008171">
    <property type="term" value="F:O-methyltransferase activity"/>
    <property type="evidence" value="ECO:0007669"/>
    <property type="project" value="InterPro"/>
</dbReference>
<dbReference type="GeneID" id="2876536"/>
<dbReference type="InterPro" id="IPR001077">
    <property type="entry name" value="COMT_C"/>
</dbReference>
<reference evidence="7" key="1">
    <citation type="journal article" date="2005" name="Nature">
        <title>Sequencing of Aspergillus nidulans and comparative analysis with A. fumigatus and A. oryzae.</title>
        <authorList>
            <person name="Galagan J.E."/>
            <person name="Calvo S.E."/>
            <person name="Cuomo C."/>
            <person name="Ma L.J."/>
            <person name="Wortman J.R."/>
            <person name="Batzoglou S."/>
            <person name="Lee S.I."/>
            <person name="Basturkmen M."/>
            <person name="Spevak C.C."/>
            <person name="Clutterbuck J."/>
            <person name="Kapitonov V."/>
            <person name="Jurka J."/>
            <person name="Scazzocchio C."/>
            <person name="Farman M."/>
            <person name="Butler J."/>
            <person name="Purcell S."/>
            <person name="Harris S."/>
            <person name="Braus G.H."/>
            <person name="Draht O."/>
            <person name="Busch S."/>
            <person name="D'Enfert C."/>
            <person name="Bouchier C."/>
            <person name="Goldman G.H."/>
            <person name="Bell-Pedersen D."/>
            <person name="Griffiths-Jones S."/>
            <person name="Doonan J.H."/>
            <person name="Yu J."/>
            <person name="Vienken K."/>
            <person name="Pain A."/>
            <person name="Freitag M."/>
            <person name="Selker E.U."/>
            <person name="Archer D.B."/>
            <person name="Penalva M.A."/>
            <person name="Oakley B.R."/>
            <person name="Momany M."/>
            <person name="Tanaka T."/>
            <person name="Kumagai T."/>
            <person name="Asai K."/>
            <person name="Machida M."/>
            <person name="Nierman W.C."/>
            <person name="Denning D.W."/>
            <person name="Caddick M."/>
            <person name="Hynes M."/>
            <person name="Paoletti M."/>
            <person name="Fischer R."/>
            <person name="Miller B."/>
            <person name="Dyer P."/>
            <person name="Sachs M.S."/>
            <person name="Osmani S.A."/>
            <person name="Birren B.W."/>
        </authorList>
    </citation>
    <scope>NUCLEOTIDE SEQUENCE [LARGE SCALE GENOMIC DNA]</scope>
    <source>
        <strain evidence="7">FGSC A4 / ATCC 38163 / CBS 112.46 / NRRL 194 / M139</strain>
    </source>
</reference>
<dbReference type="InParanoid" id="Q5BFB9"/>
<dbReference type="InterPro" id="IPR016461">
    <property type="entry name" value="COMT-like"/>
</dbReference>
<evidence type="ECO:0000256" key="1">
    <source>
        <dbReference type="ARBA" id="ARBA00022603"/>
    </source>
</evidence>
<keyword evidence="7" id="KW-1185">Reference proteome</keyword>
<dbReference type="HOGENOM" id="CLU_005533_5_0_1"/>
<dbReference type="KEGG" id="ani:ANIA_00761"/>
<dbReference type="Gene3D" id="3.40.50.150">
    <property type="entry name" value="Vaccinia Virus protein VP39"/>
    <property type="match status" value="1"/>
</dbReference>
<keyword evidence="1" id="KW-0489">Methyltransferase</keyword>
<feature type="domain" description="O-methyltransferase C-terminal" evidence="5">
    <location>
        <begin position="186"/>
        <end position="392"/>
    </location>
</feature>
<evidence type="ECO:0000259" key="5">
    <source>
        <dbReference type="Pfam" id="PF00891"/>
    </source>
</evidence>
<evidence type="ECO:0000313" key="7">
    <source>
        <dbReference type="Proteomes" id="UP000000560"/>
    </source>
</evidence>
<dbReference type="InterPro" id="IPR029063">
    <property type="entry name" value="SAM-dependent_MTases_sf"/>
</dbReference>
<accession>C8VQX2</accession>
<dbReference type="PANTHER" id="PTHR43712">
    <property type="entry name" value="PUTATIVE (AFU_ORTHOLOGUE AFUA_4G14580)-RELATED"/>
    <property type="match status" value="1"/>
</dbReference>
<proteinExistence type="predicted"/>
<dbReference type="Pfam" id="PF00891">
    <property type="entry name" value="Methyltransf_2"/>
    <property type="match status" value="1"/>
</dbReference>
<name>Q5BFB9_EMENI</name>
<dbReference type="PIRSF" id="PIRSF005739">
    <property type="entry name" value="O-mtase"/>
    <property type="match status" value="1"/>
</dbReference>
<dbReference type="GO" id="GO:0044550">
    <property type="term" value="P:secondary metabolite biosynthetic process"/>
    <property type="evidence" value="ECO:0000318"/>
    <property type="project" value="GO_Central"/>
</dbReference>
<accession>Q5BFB9</accession>
<dbReference type="EMBL" id="BN001308">
    <property type="protein sequence ID" value="CBF88837.1"/>
    <property type="molecule type" value="Genomic_DNA"/>
</dbReference>
<evidence type="ECO:0000256" key="4">
    <source>
        <dbReference type="PIRSR" id="PIRSR005739-1"/>
    </source>
</evidence>
<dbReference type="OMA" id="EHYFDWL"/>
<dbReference type="Proteomes" id="UP000000560">
    <property type="component" value="Chromosome VIII"/>
</dbReference>
<dbReference type="GO" id="GO:0008757">
    <property type="term" value="F:S-adenosylmethionine-dependent methyltransferase activity"/>
    <property type="evidence" value="ECO:0000318"/>
    <property type="project" value="GO_Central"/>
</dbReference>
<evidence type="ECO:0000256" key="3">
    <source>
        <dbReference type="ARBA" id="ARBA00022691"/>
    </source>
</evidence>
<organism evidence="6 7">
    <name type="scientific">Emericella nidulans (strain FGSC A4 / ATCC 38163 / CBS 112.46 / NRRL 194 / M139)</name>
    <name type="common">Aspergillus nidulans</name>
    <dbReference type="NCBI Taxonomy" id="227321"/>
    <lineage>
        <taxon>Eukaryota</taxon>
        <taxon>Fungi</taxon>
        <taxon>Dikarya</taxon>
        <taxon>Ascomycota</taxon>
        <taxon>Pezizomycotina</taxon>
        <taxon>Eurotiomycetes</taxon>
        <taxon>Eurotiomycetidae</taxon>
        <taxon>Eurotiales</taxon>
        <taxon>Aspergillaceae</taxon>
        <taxon>Aspergillus</taxon>
        <taxon>Aspergillus subgen. Nidulantes</taxon>
    </lineage>
</organism>
<feature type="active site" description="Proton acceptor" evidence="4">
    <location>
        <position position="317"/>
    </location>
</feature>